<protein>
    <submittedName>
        <fullName evidence="1">Phage major tail tube protein</fullName>
    </submittedName>
</protein>
<dbReference type="AlphaFoldDB" id="A0AAW7TGQ4"/>
<gene>
    <name evidence="1" type="ORF">NBU54_03650</name>
</gene>
<dbReference type="Pfam" id="PF04985">
    <property type="entry name" value="Phage_tube"/>
    <property type="match status" value="1"/>
</dbReference>
<keyword evidence="2" id="KW-1185">Reference proteome</keyword>
<name>A0AAW7TGQ4_9BACL</name>
<evidence type="ECO:0000313" key="2">
    <source>
        <dbReference type="Proteomes" id="UP001176117"/>
    </source>
</evidence>
<dbReference type="KEGG" id="agn:AFK25_02435"/>
<reference evidence="1" key="1">
    <citation type="submission" date="2022-05" db="EMBL/GenBank/DDBJ databases">
        <title>Genome-based reclassification of Anoxybacillus salavatliensis Cihan et al. as a later heterotypic synonym of Anoxybacillus gonensis Belduz et al. 2003.</title>
        <authorList>
            <person name="Inan Bektas K."/>
            <person name="Guler H.I."/>
            <person name="Belduz A.O."/>
            <person name="Canakci S."/>
        </authorList>
    </citation>
    <scope>NUCLEOTIDE SEQUENCE</scope>
    <source>
        <strain evidence="1">NCIMB 13933</strain>
    </source>
</reference>
<comment type="caution">
    <text evidence="1">The sequence shown here is derived from an EMBL/GenBank/DDBJ whole genome shotgun (WGS) entry which is preliminary data.</text>
</comment>
<dbReference type="RefSeq" id="WP_035064652.1">
    <property type="nucleotide sequence ID" value="NZ_CP012152.1"/>
</dbReference>
<accession>A0AAW7TGQ4</accession>
<proteinExistence type="predicted"/>
<organism evidence="1 2">
    <name type="scientific">Anoxybacillus gonensis</name>
    <dbReference type="NCBI Taxonomy" id="198467"/>
    <lineage>
        <taxon>Bacteria</taxon>
        <taxon>Bacillati</taxon>
        <taxon>Bacillota</taxon>
        <taxon>Bacilli</taxon>
        <taxon>Bacillales</taxon>
        <taxon>Anoxybacillaceae</taxon>
        <taxon>Anoxybacillus</taxon>
    </lineage>
</organism>
<dbReference type="EMBL" id="JAMOGB010000002">
    <property type="protein sequence ID" value="MDO0876776.1"/>
    <property type="molecule type" value="Genomic_DNA"/>
</dbReference>
<evidence type="ECO:0000313" key="1">
    <source>
        <dbReference type="EMBL" id="MDO0876776.1"/>
    </source>
</evidence>
<sequence length="175" mass="19429">MTVNVVPEKLNDFRVYVDGSSDLKGIADLTLPSFEQMTESINGAGIAGEYESPNIGHFQSMKLILNWRVLNNDLSTFLAPIARKIDCRGANQEYDAATGKYSFPSVRVLVQGVPTKVEPGKMEKGSPYEASTEIEVTYIKIEIDSKTVVELDKLNYKYVVNGVDYLEEVRKALGL</sequence>
<dbReference type="InterPro" id="IPR006498">
    <property type="entry name" value="Tail_tube"/>
</dbReference>
<dbReference type="Proteomes" id="UP001176117">
    <property type="component" value="Unassembled WGS sequence"/>
</dbReference>